<accession>A0A291GHI2</accession>
<reference evidence="2 3" key="1">
    <citation type="submission" date="2017-06" db="EMBL/GenBank/DDBJ databases">
        <title>Celeribacter sp. TSPH2 complete genome sequence.</title>
        <authorList>
            <person name="Woo J.-H."/>
            <person name="Kim H.-S."/>
        </authorList>
    </citation>
    <scope>NUCLEOTIDE SEQUENCE [LARGE SCALE GENOMIC DNA]</scope>
    <source>
        <strain evidence="2 3">TSPH2</strain>
    </source>
</reference>
<organism evidence="2 3">
    <name type="scientific">Celeribacter ethanolicus</name>
    <dbReference type="NCBI Taxonomy" id="1758178"/>
    <lineage>
        <taxon>Bacteria</taxon>
        <taxon>Pseudomonadati</taxon>
        <taxon>Pseudomonadota</taxon>
        <taxon>Alphaproteobacteria</taxon>
        <taxon>Rhodobacterales</taxon>
        <taxon>Roseobacteraceae</taxon>
        <taxon>Celeribacter</taxon>
    </lineage>
</organism>
<feature type="domain" description="Hedgehog/Intein (Hint)" evidence="1">
    <location>
        <begin position="69"/>
        <end position="206"/>
    </location>
</feature>
<dbReference type="STRING" id="1758178.GCA_001550095_00828"/>
<name>A0A291GHI2_9RHOB</name>
<dbReference type="KEGG" id="ceh:CEW89_00005"/>
<gene>
    <name evidence="2" type="ORF">CEW89_00005</name>
</gene>
<dbReference type="Pfam" id="PF13403">
    <property type="entry name" value="Hint_2"/>
    <property type="match status" value="1"/>
</dbReference>
<dbReference type="InterPro" id="IPR028992">
    <property type="entry name" value="Hedgehog/Intein_dom"/>
</dbReference>
<dbReference type="SUPFAM" id="SSF51294">
    <property type="entry name" value="Hedgehog/intein (Hint) domain"/>
    <property type="match status" value="1"/>
</dbReference>
<dbReference type="Proteomes" id="UP000217935">
    <property type="component" value="Chromosome"/>
</dbReference>
<dbReference type="EMBL" id="CP022196">
    <property type="protein sequence ID" value="ATG49618.1"/>
    <property type="molecule type" value="Genomic_DNA"/>
</dbReference>
<dbReference type="InterPro" id="IPR036844">
    <property type="entry name" value="Hint_dom_sf"/>
</dbReference>
<evidence type="ECO:0000313" key="2">
    <source>
        <dbReference type="EMBL" id="ATG49618.1"/>
    </source>
</evidence>
<dbReference type="AlphaFoldDB" id="A0A291GHI2"/>
<sequence>MVRSDYINLNGDEGYAVVFEGLDSNGELVQIVWTPEFDLETWYWDSFNAGQSPGFYNTDQSATTTYQAVCFEASMPIETPEGPRAAGELRPGDRVVTLDHGVQPIAWIAARRVRGWGRHAPVVFAPGSLGNEAPLVLSQQHRILLDLPEEMQDGRGAEVLVPAVSFLDGDAMRLCPRDAISYVHLLCANHELIACRGVVCESLYLGQMARDVLGPVAQYLPGGVEQGSVESLLDLFTGKRAQHPARPLLTPKEGSALIRRISGAPERKPVMLLRPGRKHARPYPLDPMKYAGAPGLVGLPAFERVIDRAA</sequence>
<evidence type="ECO:0000313" key="3">
    <source>
        <dbReference type="Proteomes" id="UP000217935"/>
    </source>
</evidence>
<protein>
    <recommendedName>
        <fullName evidence="1">Hedgehog/Intein (Hint) domain-containing protein</fullName>
    </recommendedName>
</protein>
<evidence type="ECO:0000259" key="1">
    <source>
        <dbReference type="Pfam" id="PF13403"/>
    </source>
</evidence>
<keyword evidence="3" id="KW-1185">Reference proteome</keyword>
<proteinExistence type="predicted"/>